<protein>
    <submittedName>
        <fullName evidence="5">Dienelactone hydrolase-like protein</fullName>
    </submittedName>
</protein>
<name>D9PJN2_9ZZZZ</name>
<accession>D9PJN2</accession>
<dbReference type="GO" id="GO:0003847">
    <property type="term" value="F:1-alkyl-2-acetylglycerophosphocholine esterase activity"/>
    <property type="evidence" value="ECO:0007669"/>
    <property type="project" value="TreeGrafter"/>
</dbReference>
<evidence type="ECO:0000256" key="2">
    <source>
        <dbReference type="ARBA" id="ARBA00022963"/>
    </source>
</evidence>
<dbReference type="PANTHER" id="PTHR10272">
    <property type="entry name" value="PLATELET-ACTIVATING FACTOR ACETYLHYDROLASE"/>
    <property type="match status" value="1"/>
</dbReference>
<dbReference type="ESTHER" id="9zzzz-d9pjn2">
    <property type="family name" value="Chlorophyllase"/>
</dbReference>
<reference evidence="5" key="2">
    <citation type="journal article" date="2011" name="Microb. Ecol.">
        <title>Taxonomic and Functional Metagenomic Profiling of the Microbial Community in the Anoxic Sediment of a Sub-saline Shallow Lake (Laguna de Carrizo, Central Spain).</title>
        <authorList>
            <person name="Ferrer M."/>
            <person name="Guazzaroni M.E."/>
            <person name="Richter M."/>
            <person name="Garcia-Salamanca A."/>
            <person name="Yarza P."/>
            <person name="Suarez-Suarez A."/>
            <person name="Solano J."/>
            <person name="Alcaide M."/>
            <person name="van Dillewijn P."/>
            <person name="Molina-Henares M.A."/>
            <person name="Lopez-Cortes N."/>
            <person name="Al-Ramahi Y."/>
            <person name="Guerrero C."/>
            <person name="Acosta A."/>
            <person name="de Eugenio L.I."/>
            <person name="Martinez V."/>
            <person name="Marques S."/>
            <person name="Rojo F."/>
            <person name="Santero E."/>
            <person name="Genilloud O."/>
            <person name="Perez-Perez J."/>
            <person name="Rossello-Mora R."/>
            <person name="Ramos J.L."/>
        </authorList>
    </citation>
    <scope>NUCLEOTIDE SEQUENCE</scope>
</reference>
<gene>
    <name evidence="5" type="ORF">LDC_1743</name>
</gene>
<proteinExistence type="predicted"/>
<evidence type="ECO:0000313" key="5">
    <source>
        <dbReference type="EMBL" id="EFK96230.1"/>
    </source>
</evidence>
<reference evidence="5" key="1">
    <citation type="submission" date="2010-07" db="EMBL/GenBank/DDBJ databases">
        <authorList>
            <consortium name="CONSOLIDER consortium CSD2007-00005"/>
            <person name="Guazzaroni M.-E."/>
            <person name="Richter M."/>
            <person name="Garcia-Salamanca A."/>
            <person name="Yarza P."/>
            <person name="Ferrer M."/>
        </authorList>
    </citation>
    <scope>NUCLEOTIDE SEQUENCE</scope>
</reference>
<feature type="region of interest" description="Disordered" evidence="4">
    <location>
        <begin position="8"/>
        <end position="28"/>
    </location>
</feature>
<dbReference type="AlphaFoldDB" id="D9PJN2"/>
<sequence length="410" mass="42769">MTLAIAGCGGGGGGGDAAADPPTPTQTVPPIPVPGPLKVACSNVAQDFGRVVPGDDIQDYWEGVPSAAGTPRYAADLLADSANTLTVRPVAPADSRLFGSFAGQQVTFVVVACYPTPADNPRPDYALPTGKAVPHMQTGSAPPLFADESARYPVLVFSHGYSGSPLSNDYIPVISALASHGYVVLAPFHGDPRFSNLRVDDFGDAVRVLSRLDNFTALQALRPLALSAALDLVFAHPQWRDHLDSARIGGFGASMGGESMLLLGGAGITTSLDLSWTQATNDPRLKAAVGYVPYFGQPFLPAFGRDGHGLDNVTLPYLAIGGTADTSAPIYMTEQGMRRLAGTRELVALGGVKHGFDVASTDDIYTWTLTFLDAEVRGNAASRWRLATMASVAGGGDDFVVLPYNGPPAP</sequence>
<dbReference type="GO" id="GO:0016042">
    <property type="term" value="P:lipid catabolic process"/>
    <property type="evidence" value="ECO:0007669"/>
    <property type="project" value="UniProtKB-KW"/>
</dbReference>
<keyword evidence="3" id="KW-0443">Lipid metabolism</keyword>
<keyword evidence="1 5" id="KW-0378">Hydrolase</keyword>
<dbReference type="InterPro" id="IPR029058">
    <property type="entry name" value="AB_hydrolase_fold"/>
</dbReference>
<dbReference type="Pfam" id="PF03403">
    <property type="entry name" value="PAF-AH_p_II"/>
    <property type="match status" value="1"/>
</dbReference>
<dbReference type="EMBL" id="ADZX01000537">
    <property type="protein sequence ID" value="EFK96230.1"/>
    <property type="molecule type" value="Genomic_DNA"/>
</dbReference>
<dbReference type="SUPFAM" id="SSF53474">
    <property type="entry name" value="alpha/beta-Hydrolases"/>
    <property type="match status" value="1"/>
</dbReference>
<evidence type="ECO:0000256" key="4">
    <source>
        <dbReference type="SAM" id="MobiDB-lite"/>
    </source>
</evidence>
<evidence type="ECO:0000256" key="3">
    <source>
        <dbReference type="ARBA" id="ARBA00023098"/>
    </source>
</evidence>
<keyword evidence="2" id="KW-0442">Lipid degradation</keyword>
<dbReference type="PANTHER" id="PTHR10272:SF0">
    <property type="entry name" value="PLATELET-ACTIVATING FACTOR ACETYLHYDROLASE"/>
    <property type="match status" value="1"/>
</dbReference>
<dbReference type="Gene3D" id="3.40.50.1820">
    <property type="entry name" value="alpha/beta hydrolase"/>
    <property type="match status" value="1"/>
</dbReference>
<evidence type="ECO:0000256" key="1">
    <source>
        <dbReference type="ARBA" id="ARBA00022801"/>
    </source>
</evidence>
<comment type="caution">
    <text evidence="5">The sequence shown here is derived from an EMBL/GenBank/DDBJ whole genome shotgun (WGS) entry which is preliminary data.</text>
</comment>
<organism evidence="5">
    <name type="scientific">sediment metagenome</name>
    <dbReference type="NCBI Taxonomy" id="749907"/>
    <lineage>
        <taxon>unclassified sequences</taxon>
        <taxon>metagenomes</taxon>
        <taxon>ecological metagenomes</taxon>
    </lineage>
</organism>